<proteinExistence type="inferred from homology"/>
<keyword evidence="8" id="KW-1185">Reference proteome</keyword>
<feature type="transmembrane region" description="Helical" evidence="6">
    <location>
        <begin position="570"/>
        <end position="589"/>
    </location>
</feature>
<keyword evidence="2" id="KW-0446">Lipid-binding</keyword>
<comment type="similarity">
    <text evidence="1 3">Belongs to the OSBP family.</text>
</comment>
<dbReference type="Pfam" id="PF01237">
    <property type="entry name" value="Oxysterol_BP"/>
    <property type="match status" value="1"/>
</dbReference>
<evidence type="ECO:0000256" key="3">
    <source>
        <dbReference type="RuleBase" id="RU003844"/>
    </source>
</evidence>
<dbReference type="GO" id="GO:0032541">
    <property type="term" value="C:cortical endoplasmic reticulum"/>
    <property type="evidence" value="ECO:0007669"/>
    <property type="project" value="TreeGrafter"/>
</dbReference>
<dbReference type="Gene3D" id="3.30.70.3490">
    <property type="match status" value="1"/>
</dbReference>
<name>A0AA88HR73_ARTSF</name>
<comment type="caution">
    <text evidence="7">The sequence shown here is derived from an EMBL/GenBank/DDBJ whole genome shotgun (WGS) entry which is preliminary data.</text>
</comment>
<gene>
    <name evidence="7" type="ORF">QYM36_010235</name>
</gene>
<reference evidence="7" key="1">
    <citation type="submission" date="2023-07" db="EMBL/GenBank/DDBJ databases">
        <title>Chromosome-level genome assembly of Artemia franciscana.</title>
        <authorList>
            <person name="Jo E."/>
        </authorList>
    </citation>
    <scope>NUCLEOTIDE SEQUENCE</scope>
    <source>
        <tissue evidence="7">Whole body</tissue>
    </source>
</reference>
<dbReference type="GO" id="GO:0016020">
    <property type="term" value="C:membrane"/>
    <property type="evidence" value="ECO:0007669"/>
    <property type="project" value="TreeGrafter"/>
</dbReference>
<evidence type="ECO:0000256" key="6">
    <source>
        <dbReference type="SAM" id="Phobius"/>
    </source>
</evidence>
<feature type="compositionally biased region" description="Basic and acidic residues" evidence="5">
    <location>
        <begin position="33"/>
        <end position="45"/>
    </location>
</feature>
<dbReference type="EMBL" id="JAVRJZ010000012">
    <property type="protein sequence ID" value="KAK2715583.1"/>
    <property type="molecule type" value="Genomic_DNA"/>
</dbReference>
<dbReference type="GO" id="GO:0005829">
    <property type="term" value="C:cytosol"/>
    <property type="evidence" value="ECO:0007669"/>
    <property type="project" value="TreeGrafter"/>
</dbReference>
<keyword evidence="4" id="KW-0813">Transport</keyword>
<dbReference type="GO" id="GO:0015485">
    <property type="term" value="F:cholesterol binding"/>
    <property type="evidence" value="ECO:0007669"/>
    <property type="project" value="TreeGrafter"/>
</dbReference>
<dbReference type="FunFam" id="1.10.287.2720:FF:000002">
    <property type="entry name" value="Oxysterol-binding protein"/>
    <property type="match status" value="1"/>
</dbReference>
<sequence length="593" mass="67446">MSEDKSINLDESDIENTVTGLVWNESDVERHFKDQDLDEASHSEVDGINDAESLSTTAGPGDIPSETESEKDEGEGSADEVVETVYMEQEEGFLGVAGEQTEELADENKSFIWFLLKQLRPGMDLSKVVLPTFILEPRSFLDKLSDYYYHADIIGRAATENDPFTRMKTVVQWYLSGFYKKPKGLKKPYNPILGETFRCYWKHTNGSRTYYIAEQVSHHPPISALYVTNRQEGFTMSTAICTKSKYHGNSLSALLDGEARLTLLNRGEDYFITMPYAYCKGIFLGALSMELGGDVTLRCDKTGYSADLTFKLTPLFGKADQTNCISGKIKLGKETLATVEGHWDSVINLVDKKTGESQVLWHPTPEARKKRLKRFVVPIENQEEYESDRLWQHVAAAIKSEDQVKATEEKTKLEDVQRNEAKKRKESGSTWSAKFFEQDPETEQWFYKHSDVRPWDPRNDLYQYEKEFVICTRTKHRTPVVRSGSSSVVDRTGSTRQLKIPVQNEGLGHESIITSSKIPVMNGNLKEQLDVLRDDLMRMEGTIKSNESTLKQLVRTLDTKRERPSSRSELLLLILVVGIAQAFMMWSLLSKLQ</sequence>
<keyword evidence="6" id="KW-0472">Membrane</keyword>
<dbReference type="InterPro" id="IPR000648">
    <property type="entry name" value="Oxysterol-bd"/>
</dbReference>
<dbReference type="GO" id="GO:0006869">
    <property type="term" value="P:lipid transport"/>
    <property type="evidence" value="ECO:0007669"/>
    <property type="project" value="UniProtKB-KW"/>
</dbReference>
<evidence type="ECO:0000313" key="7">
    <source>
        <dbReference type="EMBL" id="KAK2715583.1"/>
    </source>
</evidence>
<dbReference type="Gene3D" id="2.40.160.120">
    <property type="match status" value="1"/>
</dbReference>
<dbReference type="InterPro" id="IPR037239">
    <property type="entry name" value="OSBP_sf"/>
</dbReference>
<dbReference type="Gene3D" id="1.10.287.2720">
    <property type="match status" value="1"/>
</dbReference>
<dbReference type="Proteomes" id="UP001187531">
    <property type="component" value="Unassembled WGS sequence"/>
</dbReference>
<feature type="region of interest" description="Disordered" evidence="5">
    <location>
        <begin position="33"/>
        <end position="79"/>
    </location>
</feature>
<accession>A0AA88HR73</accession>
<evidence type="ECO:0000256" key="2">
    <source>
        <dbReference type="ARBA" id="ARBA00023121"/>
    </source>
</evidence>
<dbReference type="AlphaFoldDB" id="A0AA88HR73"/>
<dbReference type="InterPro" id="IPR018494">
    <property type="entry name" value="Oxysterol-bd_CS"/>
</dbReference>
<dbReference type="PROSITE" id="PS01013">
    <property type="entry name" value="OSBP"/>
    <property type="match status" value="1"/>
</dbReference>
<keyword evidence="6" id="KW-1133">Transmembrane helix</keyword>
<dbReference type="PANTHER" id="PTHR10972">
    <property type="entry name" value="OXYSTEROL-BINDING PROTEIN-RELATED"/>
    <property type="match status" value="1"/>
</dbReference>
<feature type="compositionally biased region" description="Acidic residues" evidence="5">
    <location>
        <begin position="65"/>
        <end position="79"/>
    </location>
</feature>
<keyword evidence="6" id="KW-0812">Transmembrane</keyword>
<protein>
    <recommendedName>
        <fullName evidence="4">Oxysterol-binding protein</fullName>
    </recommendedName>
</protein>
<organism evidence="7 8">
    <name type="scientific">Artemia franciscana</name>
    <name type="common">Brine shrimp</name>
    <name type="synonym">Artemia sanfranciscana</name>
    <dbReference type="NCBI Taxonomy" id="6661"/>
    <lineage>
        <taxon>Eukaryota</taxon>
        <taxon>Metazoa</taxon>
        <taxon>Ecdysozoa</taxon>
        <taxon>Arthropoda</taxon>
        <taxon>Crustacea</taxon>
        <taxon>Branchiopoda</taxon>
        <taxon>Anostraca</taxon>
        <taxon>Artemiidae</taxon>
        <taxon>Artemia</taxon>
    </lineage>
</organism>
<keyword evidence="4" id="KW-0445">Lipid transport</keyword>
<evidence type="ECO:0000256" key="5">
    <source>
        <dbReference type="SAM" id="MobiDB-lite"/>
    </source>
</evidence>
<dbReference type="SUPFAM" id="SSF144000">
    <property type="entry name" value="Oxysterol-binding protein-like"/>
    <property type="match status" value="1"/>
</dbReference>
<dbReference type="FunFam" id="2.40.160.120:FF:000004">
    <property type="entry name" value="Oxysterol-binding protein"/>
    <property type="match status" value="1"/>
</dbReference>
<evidence type="ECO:0000256" key="1">
    <source>
        <dbReference type="ARBA" id="ARBA00008842"/>
    </source>
</evidence>
<evidence type="ECO:0000256" key="4">
    <source>
        <dbReference type="RuleBase" id="RU003845"/>
    </source>
</evidence>
<evidence type="ECO:0000313" key="8">
    <source>
        <dbReference type="Proteomes" id="UP001187531"/>
    </source>
</evidence>
<dbReference type="PANTHER" id="PTHR10972:SF102">
    <property type="entry name" value="OXYSTEROL-BINDING PROTEIN"/>
    <property type="match status" value="1"/>
</dbReference>